<feature type="transmembrane region" description="Helical" evidence="6">
    <location>
        <begin position="410"/>
        <end position="429"/>
    </location>
</feature>
<evidence type="ECO:0000256" key="1">
    <source>
        <dbReference type="ARBA" id="ARBA00004651"/>
    </source>
</evidence>
<keyword evidence="8" id="KW-1185">Reference proteome</keyword>
<name>A0A5C5SB55_9STRE</name>
<dbReference type="Pfam" id="PF01943">
    <property type="entry name" value="Polysacc_synt"/>
    <property type="match status" value="1"/>
</dbReference>
<dbReference type="Proteomes" id="UP000317430">
    <property type="component" value="Unassembled WGS sequence"/>
</dbReference>
<dbReference type="CDD" id="cd13124">
    <property type="entry name" value="MATE_SpoVB_like"/>
    <property type="match status" value="1"/>
</dbReference>
<keyword evidence="5 6" id="KW-0472">Membrane</keyword>
<dbReference type="PANTHER" id="PTHR30250:SF21">
    <property type="entry name" value="LIPID II FLIPPASE MURJ"/>
    <property type="match status" value="1"/>
</dbReference>
<feature type="transmembrane region" description="Helical" evidence="6">
    <location>
        <begin position="499"/>
        <end position="521"/>
    </location>
</feature>
<dbReference type="OrthoDB" id="9775950at2"/>
<evidence type="ECO:0000256" key="2">
    <source>
        <dbReference type="ARBA" id="ARBA00022475"/>
    </source>
</evidence>
<dbReference type="PANTHER" id="PTHR30250">
    <property type="entry name" value="PST FAMILY PREDICTED COLANIC ACID TRANSPORTER"/>
    <property type="match status" value="1"/>
</dbReference>
<dbReference type="InterPro" id="IPR024923">
    <property type="entry name" value="PG_synth_SpoVB"/>
</dbReference>
<comment type="caution">
    <text evidence="7">The sequence shown here is derived from an EMBL/GenBank/DDBJ whole genome shotgun (WGS) entry which is preliminary data.</text>
</comment>
<proteinExistence type="predicted"/>
<keyword evidence="4 6" id="KW-1133">Transmembrane helix</keyword>
<dbReference type="AlphaFoldDB" id="A0A5C5SB55"/>
<feature type="transmembrane region" description="Helical" evidence="6">
    <location>
        <begin position="473"/>
        <end position="493"/>
    </location>
</feature>
<gene>
    <name evidence="7" type="ORF">FRX57_06730</name>
</gene>
<dbReference type="PIRSF" id="PIRSF038958">
    <property type="entry name" value="PG_synth_SpoVB"/>
    <property type="match status" value="1"/>
</dbReference>
<evidence type="ECO:0000313" key="7">
    <source>
        <dbReference type="EMBL" id="TWS96654.1"/>
    </source>
</evidence>
<feature type="transmembrane region" description="Helical" evidence="6">
    <location>
        <begin position="20"/>
        <end position="40"/>
    </location>
</feature>
<dbReference type="EMBL" id="VOHL01000007">
    <property type="protein sequence ID" value="TWS96654.1"/>
    <property type="molecule type" value="Genomic_DNA"/>
</dbReference>
<dbReference type="InterPro" id="IPR002797">
    <property type="entry name" value="Polysacc_synth"/>
</dbReference>
<evidence type="ECO:0000256" key="4">
    <source>
        <dbReference type="ARBA" id="ARBA00022989"/>
    </source>
</evidence>
<sequence length="544" mass="60994">MSKEKQPLTQQEQLVQGTAWLTAGNFISRLLGALYIIPWYAWMGQYAPQANALFGMGYEIYALFLLISTVGIPIAVAKQIAKYNTLDQMDLSFYLVRKVLQFMLILGLIFATLMYGLAPLFSEMSGSGQELIPVMRSLTLAVLVFPAMSVLRGFFQGFNKLYPSAVSQVAEQLIRVIWMLLTAFFIMKMGSGDYVEAVTQSTFAAFIGMLASFAVLFYFLWREHLLTPLFTAQPTHLTVSTKDLLWETIKEAIPFIVMGSAIQIFRLIDQVTYINAMSYFTDYSNEDLKVQFAYFASNPGKLTMIIVAVASSISATSIPLLTESFIKKNRKETAGLVINNIVILMLFIFPAIIGAIVLAEPLYTVFYGQSDALSLGLFVASLLQTVILSLYTVLSPILQAFFETRRSIMYFVYGLLVKIALQLPFIYLFHAYGPIWSTAVGLLVPIVLSYYRIQNVTSFNRQLVMKQISLIQLLTLGMFLVIAPVTIALYLFFPPASRWSSLLYVVLVGSLGVAVYGYLALKTRLLDKMIGKKAENLRQKMKIN</sequence>
<keyword evidence="2" id="KW-1003">Cell membrane</keyword>
<keyword evidence="3 6" id="KW-0812">Transmembrane</keyword>
<feature type="transmembrane region" description="Helical" evidence="6">
    <location>
        <begin position="134"/>
        <end position="155"/>
    </location>
</feature>
<comment type="subcellular location">
    <subcellularLocation>
        <location evidence="1">Cell membrane</location>
        <topology evidence="1">Multi-pass membrane protein</topology>
    </subcellularLocation>
</comment>
<feature type="transmembrane region" description="Helical" evidence="6">
    <location>
        <begin position="176"/>
        <end position="195"/>
    </location>
</feature>
<feature type="transmembrane region" description="Helical" evidence="6">
    <location>
        <begin position="435"/>
        <end position="453"/>
    </location>
</feature>
<feature type="transmembrane region" description="Helical" evidence="6">
    <location>
        <begin position="60"/>
        <end position="81"/>
    </location>
</feature>
<dbReference type="GO" id="GO:0005886">
    <property type="term" value="C:plasma membrane"/>
    <property type="evidence" value="ECO:0007669"/>
    <property type="project" value="UniProtKB-SubCell"/>
</dbReference>
<dbReference type="InterPro" id="IPR050833">
    <property type="entry name" value="Poly_Biosynth_Transport"/>
</dbReference>
<accession>A0A5C5SB55</accession>
<evidence type="ECO:0000313" key="8">
    <source>
        <dbReference type="Proteomes" id="UP000317430"/>
    </source>
</evidence>
<feature type="transmembrane region" description="Helical" evidence="6">
    <location>
        <begin position="102"/>
        <end position="122"/>
    </location>
</feature>
<feature type="transmembrane region" description="Helical" evidence="6">
    <location>
        <begin position="201"/>
        <end position="221"/>
    </location>
</feature>
<evidence type="ECO:0000256" key="5">
    <source>
        <dbReference type="ARBA" id="ARBA00023136"/>
    </source>
</evidence>
<organism evidence="7 8">
    <name type="scientific">Streptococcus cuniculipharyngis</name>
    <dbReference type="NCBI Taxonomy" id="1562651"/>
    <lineage>
        <taxon>Bacteria</taxon>
        <taxon>Bacillati</taxon>
        <taxon>Bacillota</taxon>
        <taxon>Bacilli</taxon>
        <taxon>Lactobacillales</taxon>
        <taxon>Streptococcaceae</taxon>
        <taxon>Streptococcus</taxon>
    </lineage>
</organism>
<evidence type="ECO:0000256" key="3">
    <source>
        <dbReference type="ARBA" id="ARBA00022692"/>
    </source>
</evidence>
<protein>
    <submittedName>
        <fullName evidence="7">Polysaccharide biosynthesis protein</fullName>
    </submittedName>
</protein>
<dbReference type="RefSeq" id="WP_146567940.1">
    <property type="nucleotide sequence ID" value="NZ_VOHL01000007.1"/>
</dbReference>
<feature type="transmembrane region" description="Helical" evidence="6">
    <location>
        <begin position="334"/>
        <end position="357"/>
    </location>
</feature>
<evidence type="ECO:0000256" key="6">
    <source>
        <dbReference type="SAM" id="Phobius"/>
    </source>
</evidence>
<feature type="transmembrane region" description="Helical" evidence="6">
    <location>
        <begin position="377"/>
        <end position="398"/>
    </location>
</feature>
<reference evidence="7 8" key="1">
    <citation type="submission" date="2019-08" db="EMBL/GenBank/DDBJ databases">
        <authorList>
            <person name="Lei W."/>
        </authorList>
    </citation>
    <scope>NUCLEOTIDE SEQUENCE [LARGE SCALE GENOMIC DNA]</scope>
    <source>
        <strain evidence="7 8">CCUG 66496</strain>
    </source>
</reference>